<keyword evidence="3" id="KW-1185">Reference proteome</keyword>
<dbReference type="HOGENOM" id="CLU_2510414_0_0_5"/>
<evidence type="ECO:0000313" key="2">
    <source>
        <dbReference type="EMBL" id="CDM62047.1"/>
    </source>
</evidence>
<dbReference type="GO" id="GO:0008408">
    <property type="term" value="F:3'-5' exonuclease activity"/>
    <property type="evidence" value="ECO:0007669"/>
    <property type="project" value="InterPro"/>
</dbReference>
<keyword evidence="2" id="KW-0614">Plasmid</keyword>
<feature type="domain" description="Bacterial DNA polymerase III alpha subunit NTPase" evidence="1">
    <location>
        <begin position="17"/>
        <end position="58"/>
    </location>
</feature>
<protein>
    <recommendedName>
        <fullName evidence="1">Bacterial DNA polymerase III alpha subunit NTPase domain-containing protein</fullName>
    </recommendedName>
</protein>
<dbReference type="EMBL" id="HG916855">
    <property type="protein sequence ID" value="CDM62047.1"/>
    <property type="molecule type" value="Genomic_DNA"/>
</dbReference>
<dbReference type="InterPro" id="IPR011708">
    <property type="entry name" value="DNA_pol3_alpha_NTPase_dom"/>
</dbReference>
<organism evidence="2 3">
    <name type="scientific">Rhizobium favelukesii</name>
    <dbReference type="NCBI Taxonomy" id="348824"/>
    <lineage>
        <taxon>Bacteria</taxon>
        <taxon>Pseudomonadati</taxon>
        <taxon>Pseudomonadota</taxon>
        <taxon>Alphaproteobacteria</taxon>
        <taxon>Hyphomicrobiales</taxon>
        <taxon>Rhizobiaceae</taxon>
        <taxon>Rhizobium/Agrobacterium group</taxon>
        <taxon>Rhizobium</taxon>
    </lineage>
</organism>
<evidence type="ECO:0000313" key="3">
    <source>
        <dbReference type="Proteomes" id="UP000019443"/>
    </source>
</evidence>
<dbReference type="Pfam" id="PF07733">
    <property type="entry name" value="DNA_pol3_alpha"/>
    <property type="match status" value="1"/>
</dbReference>
<name>W6RLQ5_9HYPH</name>
<evidence type="ECO:0000259" key="1">
    <source>
        <dbReference type="Pfam" id="PF07733"/>
    </source>
</evidence>
<reference evidence="2" key="1">
    <citation type="submission" date="2013-11" db="EMBL/GenBank/DDBJ databases">
        <title>Draft genome sequence of the broad-host-range Rhizobium sp. LPU83 strain, a member of the low-genetic diversity Oregon-like Rhizobium sp. group.</title>
        <authorList>
            <person name="Wibberg D."/>
            <person name="Puehler A."/>
            <person name="Schlueter A."/>
        </authorList>
    </citation>
    <scope>NUCLEOTIDE SEQUENCE [LARGE SCALE GENOMIC DNA]</scope>
    <source>
        <strain evidence="2">LPU83</strain>
        <plasmid evidence="2">pLPU83d</plasmid>
    </source>
</reference>
<dbReference type="PATRIC" id="fig|348824.6.peg.6332"/>
<proteinExistence type="predicted"/>
<gene>
    <name evidence="2" type="ORF">LPU83_pLPU83d_0677</name>
</gene>
<geneLocation type="plasmid" evidence="2 3">
    <name>pLPU83d</name>
</geneLocation>
<sequence>MLRHFFVRIFVIAIVVGSAANTAVCYTLGITNDLLLERFVWQGHDEPPSIDVDSEHEAPRGRDPMIHNPYMHQKAAFFAEGDGLG</sequence>
<dbReference type="AlphaFoldDB" id="W6RLQ5"/>
<dbReference type="GO" id="GO:0006260">
    <property type="term" value="P:DNA replication"/>
    <property type="evidence" value="ECO:0007669"/>
    <property type="project" value="InterPro"/>
</dbReference>
<accession>W6RLQ5</accession>
<dbReference type="Proteomes" id="UP000019443">
    <property type="component" value="Plasmid pLPU83d"/>
</dbReference>
<dbReference type="KEGG" id="rhl:LPU83_pLPU83d_0677"/>